<evidence type="ECO:0000313" key="2">
    <source>
        <dbReference type="Proteomes" id="UP001310594"/>
    </source>
</evidence>
<dbReference type="EMBL" id="JAVRQU010000016">
    <property type="protein sequence ID" value="KAK5694062.1"/>
    <property type="molecule type" value="Genomic_DNA"/>
</dbReference>
<proteinExistence type="predicted"/>
<accession>A0AAN7W4K8</accession>
<dbReference type="AlphaFoldDB" id="A0AAN7W4K8"/>
<name>A0AAN7W4K8_9PEZI</name>
<comment type="caution">
    <text evidence="1">The sequence shown here is derived from an EMBL/GenBank/DDBJ whole genome shotgun (WGS) entry which is preliminary data.</text>
</comment>
<evidence type="ECO:0000313" key="1">
    <source>
        <dbReference type="EMBL" id="KAK5694062.1"/>
    </source>
</evidence>
<protein>
    <submittedName>
        <fullName evidence="1">Uncharacterized protein</fullName>
    </submittedName>
</protein>
<gene>
    <name evidence="1" type="ORF">LTR97_009681</name>
</gene>
<dbReference type="Proteomes" id="UP001310594">
    <property type="component" value="Unassembled WGS sequence"/>
</dbReference>
<organism evidence="1 2">
    <name type="scientific">Elasticomyces elasticus</name>
    <dbReference type="NCBI Taxonomy" id="574655"/>
    <lineage>
        <taxon>Eukaryota</taxon>
        <taxon>Fungi</taxon>
        <taxon>Dikarya</taxon>
        <taxon>Ascomycota</taxon>
        <taxon>Pezizomycotina</taxon>
        <taxon>Dothideomycetes</taxon>
        <taxon>Dothideomycetidae</taxon>
        <taxon>Mycosphaerellales</taxon>
        <taxon>Teratosphaeriaceae</taxon>
        <taxon>Elasticomyces</taxon>
    </lineage>
</organism>
<sequence>MAVIKSTVTSSRNKKNSCDELWDQADFAAALAVIERDLEELWRKVRGDAAVAEESNEEDEGIMVLGGVRNGLRTKTEQGGRMKL</sequence>
<reference evidence="1" key="1">
    <citation type="submission" date="2023-08" db="EMBL/GenBank/DDBJ databases">
        <title>Black Yeasts Isolated from many extreme environments.</title>
        <authorList>
            <person name="Coleine C."/>
            <person name="Stajich J.E."/>
            <person name="Selbmann L."/>
        </authorList>
    </citation>
    <scope>NUCLEOTIDE SEQUENCE</scope>
    <source>
        <strain evidence="1">CCFEE 5810</strain>
    </source>
</reference>